<dbReference type="InterPro" id="IPR023351">
    <property type="entry name" value="YppE-like_sf"/>
</dbReference>
<gene>
    <name evidence="1" type="ORF">ERS140147_00516</name>
</gene>
<dbReference type="InterPro" id="IPR014913">
    <property type="entry name" value="YppE-like"/>
</dbReference>
<evidence type="ECO:0000313" key="1">
    <source>
        <dbReference type="EMBL" id="CDR27401.1"/>
    </source>
</evidence>
<dbReference type="EMBL" id="CCEH01000003">
    <property type="protein sequence ID" value="CDR27401.1"/>
    <property type="molecule type" value="Genomic_DNA"/>
</dbReference>
<evidence type="ECO:0008006" key="3">
    <source>
        <dbReference type="Google" id="ProtNLM"/>
    </source>
</evidence>
<dbReference type="Pfam" id="PF08807">
    <property type="entry name" value="DUF1798"/>
    <property type="match status" value="1"/>
</dbReference>
<proteinExistence type="predicted"/>
<dbReference type="Gene3D" id="1.20.120.440">
    <property type="entry name" value="YppE-like"/>
    <property type="match status" value="1"/>
</dbReference>
<dbReference type="Proteomes" id="UP000044616">
    <property type="component" value="Unassembled WGS sequence"/>
</dbReference>
<dbReference type="RefSeq" id="WP_047529466.1">
    <property type="nucleotide sequence ID" value="NZ_CCEH01000003.1"/>
</dbReference>
<dbReference type="AlphaFoldDB" id="A0A077UG04"/>
<organism evidence="1 2">
    <name type="scientific">Staphylococcus schweitzeri</name>
    <dbReference type="NCBI Taxonomy" id="1654388"/>
    <lineage>
        <taxon>Bacteria</taxon>
        <taxon>Bacillati</taxon>
        <taxon>Bacillota</taxon>
        <taxon>Bacilli</taxon>
        <taxon>Bacillales</taxon>
        <taxon>Staphylococcaceae</taxon>
        <taxon>Staphylococcus</taxon>
    </lineage>
</organism>
<dbReference type="SUPFAM" id="SSF140415">
    <property type="entry name" value="YppE-like"/>
    <property type="match status" value="1"/>
</dbReference>
<accession>A0A077UG04</accession>
<name>A0A077UG04_9STAP</name>
<protein>
    <recommendedName>
        <fullName evidence="3">DUF1798 domain-containing protein</fullName>
    </recommendedName>
</protein>
<sequence length="116" mass="13834">MNDIIESLIYEVNNMQQNFENVKSQQQDHDFHQIVKPYTVHIDNLLNEMKLQREIIIEIPYMNARKFELLIANVEQLSVECHFKRTSRKLFIEKLKSVHYDLKNILDGLVKEGIYG</sequence>
<evidence type="ECO:0000313" key="2">
    <source>
        <dbReference type="Proteomes" id="UP000044616"/>
    </source>
</evidence>
<reference evidence="1 2" key="1">
    <citation type="submission" date="2014-05" db="EMBL/GenBank/DDBJ databases">
        <authorList>
            <person name="Aslett A.Martin."/>
            <person name="De Silva Nishadi"/>
        </authorList>
    </citation>
    <scope>NUCLEOTIDE SEQUENCE [LARGE SCALE GENOMIC DNA]</scope>
</reference>